<dbReference type="EMBL" id="JACHOP010000017">
    <property type="protein sequence ID" value="MBB5758857.1"/>
    <property type="molecule type" value="Genomic_DNA"/>
</dbReference>
<gene>
    <name evidence="1" type="ORF">HNR00_003584</name>
</gene>
<dbReference type="RefSeq" id="WP_183571663.1">
    <property type="nucleotide sequence ID" value="NZ_JACHOP010000017.1"/>
</dbReference>
<protein>
    <submittedName>
        <fullName evidence="1">Uncharacterized protein</fullName>
    </submittedName>
</protein>
<reference evidence="1 2" key="1">
    <citation type="submission" date="2020-08" db="EMBL/GenBank/DDBJ databases">
        <title>Genomic Encyclopedia of Type Strains, Phase IV (KMG-IV): sequencing the most valuable type-strain genomes for metagenomic binning, comparative biology and taxonomic classification.</title>
        <authorList>
            <person name="Goeker M."/>
        </authorList>
    </citation>
    <scope>NUCLEOTIDE SEQUENCE [LARGE SCALE GENOMIC DNA]</scope>
    <source>
        <strain evidence="1 2">DSM 2163</strain>
    </source>
</reference>
<proteinExistence type="predicted"/>
<accession>A0A840ZPQ9</accession>
<dbReference type="Proteomes" id="UP000583454">
    <property type="component" value="Unassembled WGS sequence"/>
</dbReference>
<dbReference type="AlphaFoldDB" id="A0A840ZPQ9"/>
<name>A0A840ZPQ9_9HYPH</name>
<organism evidence="1 2">
    <name type="scientific">Methylorubrum rhodinum</name>
    <dbReference type="NCBI Taxonomy" id="29428"/>
    <lineage>
        <taxon>Bacteria</taxon>
        <taxon>Pseudomonadati</taxon>
        <taxon>Pseudomonadota</taxon>
        <taxon>Alphaproteobacteria</taxon>
        <taxon>Hyphomicrobiales</taxon>
        <taxon>Methylobacteriaceae</taxon>
        <taxon>Methylorubrum</taxon>
    </lineage>
</organism>
<keyword evidence="2" id="KW-1185">Reference proteome</keyword>
<evidence type="ECO:0000313" key="2">
    <source>
        <dbReference type="Proteomes" id="UP000583454"/>
    </source>
</evidence>
<comment type="caution">
    <text evidence="1">The sequence shown here is derived from an EMBL/GenBank/DDBJ whole genome shotgun (WGS) entry which is preliminary data.</text>
</comment>
<evidence type="ECO:0000313" key="1">
    <source>
        <dbReference type="EMBL" id="MBB5758857.1"/>
    </source>
</evidence>
<sequence>MATRTSVRLDPIARDIALIRDEMLSPAAQGDALAGLAREVIGEAQETNRRALGYAPDYDLFVDGGRRATLDGLKPSSVVLAEFHLLLDVIEWVDAQLILHSPVKTERYARSHQWFADNVAFDDPTNPPPAESYIVLNSQPYARKIERGQSSQAPDGVYEAVAVLARRRFGNIAYVGFTYRSFPGGAVGDWAQTASAQALGQRIRKGRAGLRQDWLTRQPAIYIDPGR</sequence>